<dbReference type="Gene3D" id="2.60.40.10">
    <property type="entry name" value="Immunoglobulins"/>
    <property type="match status" value="1"/>
</dbReference>
<evidence type="ECO:0000313" key="3">
    <source>
        <dbReference type="Proteomes" id="UP000239872"/>
    </source>
</evidence>
<organism evidence="2 3">
    <name type="scientific">Flavipsychrobacter stenotrophus</name>
    <dbReference type="NCBI Taxonomy" id="2077091"/>
    <lineage>
        <taxon>Bacteria</taxon>
        <taxon>Pseudomonadati</taxon>
        <taxon>Bacteroidota</taxon>
        <taxon>Chitinophagia</taxon>
        <taxon>Chitinophagales</taxon>
        <taxon>Chitinophagaceae</taxon>
        <taxon>Flavipsychrobacter</taxon>
    </lineage>
</organism>
<proteinExistence type="predicted"/>
<reference evidence="2 3" key="1">
    <citation type="submission" date="2018-01" db="EMBL/GenBank/DDBJ databases">
        <title>A novel member of the phylum Bacteroidetes isolated from glacier ice.</title>
        <authorList>
            <person name="Liu Q."/>
            <person name="Xin Y.-H."/>
        </authorList>
    </citation>
    <scope>NUCLEOTIDE SEQUENCE [LARGE SCALE GENOMIC DNA]</scope>
    <source>
        <strain evidence="2 3">RB1R16</strain>
    </source>
</reference>
<dbReference type="RefSeq" id="WP_105041317.1">
    <property type="nucleotide sequence ID" value="NZ_PPSL01000010.1"/>
</dbReference>
<gene>
    <name evidence="2" type="ORF">CJD36_021715</name>
</gene>
<dbReference type="Proteomes" id="UP000239872">
    <property type="component" value="Unassembled WGS sequence"/>
</dbReference>
<dbReference type="InterPro" id="IPR013783">
    <property type="entry name" value="Ig-like_fold"/>
</dbReference>
<comment type="caution">
    <text evidence="2">The sequence shown here is derived from an EMBL/GenBank/DDBJ whole genome shotgun (WGS) entry which is preliminary data.</text>
</comment>
<dbReference type="AlphaFoldDB" id="A0A2S7SPR2"/>
<feature type="signal peptide" evidence="1">
    <location>
        <begin position="1"/>
        <end position="24"/>
    </location>
</feature>
<dbReference type="EMBL" id="PPSL01000010">
    <property type="protein sequence ID" value="PQJ08889.1"/>
    <property type="molecule type" value="Genomic_DNA"/>
</dbReference>
<evidence type="ECO:0000313" key="2">
    <source>
        <dbReference type="EMBL" id="PQJ08889.1"/>
    </source>
</evidence>
<keyword evidence="1" id="KW-0732">Signal</keyword>
<keyword evidence="3" id="KW-1185">Reference proteome</keyword>
<sequence>MRKIITLTLVLATLFAVSCSTKQANPMQYSISNIVDVTIKQYQDTTFYMATGLEYLAGPQETATISIGDLPAGLTVSPTSISGTPSFANLFTFHAATSVSGSFPVTVSVTSASSGTQNFTFNVIVTPVNPLVYNLNTLPNLTIPQYTFTMVDLPINATYVSGHNEDVTFTPSSTLSSFAFTPYSVIGQPPFSTFVTMRGAPMTPGTYTVSLNGHSQSSGAQPHSFSVNVTPSSDCAPELRPKPTTDLWVCTTSCTSYTGPETTNASLRSITVLSTNNVKMAVPFMDMRGVLNCSAQTLSITPSTYSGLSVSGGTGTFSPDIVVINYTLSGSINSGCTTTFTR</sequence>
<evidence type="ECO:0000256" key="1">
    <source>
        <dbReference type="SAM" id="SignalP"/>
    </source>
</evidence>
<accession>A0A2S7SPR2</accession>
<name>A0A2S7SPR2_9BACT</name>
<feature type="chain" id="PRO_5015472603" evidence="1">
    <location>
        <begin position="25"/>
        <end position="342"/>
    </location>
</feature>
<protein>
    <submittedName>
        <fullName evidence="2">Uncharacterized protein</fullName>
    </submittedName>
</protein>
<dbReference type="PROSITE" id="PS51257">
    <property type="entry name" value="PROKAR_LIPOPROTEIN"/>
    <property type="match status" value="1"/>
</dbReference>